<evidence type="ECO:0000256" key="2">
    <source>
        <dbReference type="HAMAP-Rule" id="MF_00634"/>
    </source>
</evidence>
<proteinExistence type="inferred from homology"/>
<dbReference type="SMART" id="SM01152">
    <property type="entry name" value="DUF167"/>
    <property type="match status" value="1"/>
</dbReference>
<dbReference type="NCBIfam" id="TIGR00251">
    <property type="entry name" value="DUF167 family protein"/>
    <property type="match status" value="1"/>
</dbReference>
<dbReference type="HOGENOM" id="CLU_130694_6_2_0"/>
<dbReference type="InterPro" id="IPR036591">
    <property type="entry name" value="YggU-like_sf"/>
</dbReference>
<accession>W8JFI1</accession>
<dbReference type="EMBL" id="CP006571">
    <property type="protein sequence ID" value="AHK62950.1"/>
    <property type="molecule type" value="Genomic_DNA"/>
</dbReference>
<dbReference type="HAMAP" id="MF_00634">
    <property type="entry name" value="UPF0235"/>
    <property type="match status" value="1"/>
</dbReference>
<comment type="similarity">
    <text evidence="1 2">Belongs to the UPF0235 family.</text>
</comment>
<evidence type="ECO:0000313" key="4">
    <source>
        <dbReference type="Proteomes" id="UP000019433"/>
    </source>
</evidence>
<dbReference type="NCBIfam" id="NF001887">
    <property type="entry name" value="PRK00647.1"/>
    <property type="match status" value="1"/>
</dbReference>
<dbReference type="PATRIC" id="fig|1229831.3.peg.81"/>
<dbReference type="PANTHER" id="PTHR13420:SF7">
    <property type="entry name" value="UPF0235 PROTEIN C15ORF40"/>
    <property type="match status" value="1"/>
</dbReference>
<dbReference type="Proteomes" id="UP000019433">
    <property type="component" value="Chromosome"/>
</dbReference>
<organism evidence="3 4">
    <name type="scientific">Chlamydia avium 10DC88</name>
    <dbReference type="NCBI Taxonomy" id="1229831"/>
    <lineage>
        <taxon>Bacteria</taxon>
        <taxon>Pseudomonadati</taxon>
        <taxon>Chlamydiota</taxon>
        <taxon>Chlamydiia</taxon>
        <taxon>Chlamydiales</taxon>
        <taxon>Chlamydiaceae</taxon>
        <taxon>Chlamydia/Chlamydophila group</taxon>
        <taxon>Chlamydia</taxon>
    </lineage>
</organism>
<dbReference type="Gene3D" id="3.30.1200.10">
    <property type="entry name" value="YggU-like"/>
    <property type="match status" value="1"/>
</dbReference>
<protein>
    <recommendedName>
        <fullName evidence="2">UPF0235 protein M832_00800</fullName>
    </recommendedName>
</protein>
<dbReference type="PANTHER" id="PTHR13420">
    <property type="entry name" value="UPF0235 PROTEIN C15ORF40"/>
    <property type="match status" value="1"/>
</dbReference>
<dbReference type="AlphaFoldDB" id="W8JFI1"/>
<evidence type="ECO:0000256" key="1">
    <source>
        <dbReference type="ARBA" id="ARBA00010364"/>
    </source>
</evidence>
<dbReference type="eggNOG" id="COG1872">
    <property type="taxonomic scope" value="Bacteria"/>
</dbReference>
<dbReference type="SUPFAM" id="SSF69786">
    <property type="entry name" value="YggU-like"/>
    <property type="match status" value="1"/>
</dbReference>
<dbReference type="InterPro" id="IPR003746">
    <property type="entry name" value="DUF167"/>
</dbReference>
<evidence type="ECO:0000313" key="3">
    <source>
        <dbReference type="EMBL" id="AHK62950.1"/>
    </source>
</evidence>
<dbReference type="STRING" id="1229831.M832_00800"/>
<gene>
    <name evidence="3" type="ORF">M832_00800</name>
</gene>
<dbReference type="Pfam" id="PF02594">
    <property type="entry name" value="DUF167"/>
    <property type="match status" value="1"/>
</dbReference>
<dbReference type="KEGG" id="cav:M832_00800"/>
<dbReference type="GO" id="GO:0005737">
    <property type="term" value="C:cytoplasm"/>
    <property type="evidence" value="ECO:0007669"/>
    <property type="project" value="TreeGrafter"/>
</dbReference>
<name>W8JFI1_9CHLA</name>
<reference evidence="3 4" key="1">
    <citation type="journal article" date="2014" name="Syst. Appl. Microbiol.">
        <title>Evidence for the existence of two new members of the family Chlamydiaceae and proposal of Chlamydia avium sp. nov. and Chlamydia gallinacea sp. nov.</title>
        <authorList>
            <person name="Sachse K."/>
            <person name="Laroucau K."/>
            <person name="Riege K."/>
            <person name="Wehner S."/>
            <person name="Dilcher M."/>
            <person name="Creasy H.H."/>
            <person name="Weidmann M."/>
            <person name="Myers G."/>
            <person name="Vorimore F."/>
            <person name="Vicari N."/>
            <person name="Magnino S."/>
            <person name="Liebler-Tenorio E."/>
            <person name="Ruettger A."/>
            <person name="Bavoil P.M."/>
            <person name="Hufert F.T."/>
            <person name="Rossello-Mora R."/>
            <person name="Marz M."/>
        </authorList>
    </citation>
    <scope>NUCLEOTIDE SEQUENCE [LARGE SCALE GENOMIC DNA]</scope>
    <source>
        <strain evidence="3 4">10DC88</strain>
    </source>
</reference>
<sequence length="106" mass="12032">MAVLSCLRSSSLDTEYWILEVKVIPRSKENALAGFENDMLRVRVTEAPEKGKANDAIIALLSKELSLSKRDVTLISGSTSRKKKFLLPKVTESIVSQWKREYFKQD</sequence>